<accession>A0AAD7HBJ0</accession>
<sequence length="237" mass="26903">MSDIELSHEQTKILALNSKFAPRPKATPVTSVTDSVDDFSCRLRLRVDKDIEDRKHNNLHQYFPGERTEKGQPVYVPKFHVPTPDAQGPPLIGKIEAALSKLSSQIEVEVLDRRSVCIRPNINAKDLDALLQLLTDHSILAVPADKNLGLCLVTAEWYHEMGLTLLENDSYEESEPNYYLLNSTLRNIVNRTKNLLPKQQFTWLSVPLNEAREKVPVLKVGPLSLRSTHCWRTHLHG</sequence>
<gene>
    <name evidence="1" type="ORF">DFH07DRAFT_785480</name>
</gene>
<keyword evidence="2" id="KW-1185">Reference proteome</keyword>
<reference evidence="1" key="1">
    <citation type="submission" date="2023-03" db="EMBL/GenBank/DDBJ databases">
        <title>Massive genome expansion in bonnet fungi (Mycena s.s.) driven by repeated elements and novel gene families across ecological guilds.</title>
        <authorList>
            <consortium name="Lawrence Berkeley National Laboratory"/>
            <person name="Harder C.B."/>
            <person name="Miyauchi S."/>
            <person name="Viragh M."/>
            <person name="Kuo A."/>
            <person name="Thoen E."/>
            <person name="Andreopoulos B."/>
            <person name="Lu D."/>
            <person name="Skrede I."/>
            <person name="Drula E."/>
            <person name="Henrissat B."/>
            <person name="Morin E."/>
            <person name="Kohler A."/>
            <person name="Barry K."/>
            <person name="LaButti K."/>
            <person name="Morin E."/>
            <person name="Salamov A."/>
            <person name="Lipzen A."/>
            <person name="Mereny Z."/>
            <person name="Hegedus B."/>
            <person name="Baldrian P."/>
            <person name="Stursova M."/>
            <person name="Weitz H."/>
            <person name="Taylor A."/>
            <person name="Grigoriev I.V."/>
            <person name="Nagy L.G."/>
            <person name="Martin F."/>
            <person name="Kauserud H."/>
        </authorList>
    </citation>
    <scope>NUCLEOTIDE SEQUENCE</scope>
    <source>
        <strain evidence="1">CBHHK188m</strain>
    </source>
</reference>
<evidence type="ECO:0000313" key="2">
    <source>
        <dbReference type="Proteomes" id="UP001215280"/>
    </source>
</evidence>
<proteinExistence type="predicted"/>
<dbReference type="AlphaFoldDB" id="A0AAD7HBJ0"/>
<comment type="caution">
    <text evidence="1">The sequence shown here is derived from an EMBL/GenBank/DDBJ whole genome shotgun (WGS) entry which is preliminary data.</text>
</comment>
<name>A0AAD7HBJ0_9AGAR</name>
<protein>
    <submittedName>
        <fullName evidence="1">Uncharacterized protein</fullName>
    </submittedName>
</protein>
<organism evidence="1 2">
    <name type="scientific">Mycena maculata</name>
    <dbReference type="NCBI Taxonomy" id="230809"/>
    <lineage>
        <taxon>Eukaryota</taxon>
        <taxon>Fungi</taxon>
        <taxon>Dikarya</taxon>
        <taxon>Basidiomycota</taxon>
        <taxon>Agaricomycotina</taxon>
        <taxon>Agaricomycetes</taxon>
        <taxon>Agaricomycetidae</taxon>
        <taxon>Agaricales</taxon>
        <taxon>Marasmiineae</taxon>
        <taxon>Mycenaceae</taxon>
        <taxon>Mycena</taxon>
    </lineage>
</organism>
<dbReference type="EMBL" id="JARJLG010000336">
    <property type="protein sequence ID" value="KAJ7716108.1"/>
    <property type="molecule type" value="Genomic_DNA"/>
</dbReference>
<evidence type="ECO:0000313" key="1">
    <source>
        <dbReference type="EMBL" id="KAJ7716108.1"/>
    </source>
</evidence>
<dbReference type="Proteomes" id="UP001215280">
    <property type="component" value="Unassembled WGS sequence"/>
</dbReference>